<dbReference type="PANTHER" id="PTHR46963">
    <property type="entry name" value="SIMILAR TO RIKEN CDNA E130308A19"/>
    <property type="match status" value="1"/>
</dbReference>
<organism evidence="5 6">
    <name type="scientific">Mytilus coruscus</name>
    <name type="common">Sea mussel</name>
    <dbReference type="NCBI Taxonomy" id="42192"/>
    <lineage>
        <taxon>Eukaryota</taxon>
        <taxon>Metazoa</taxon>
        <taxon>Spiralia</taxon>
        <taxon>Lophotrochozoa</taxon>
        <taxon>Mollusca</taxon>
        <taxon>Bivalvia</taxon>
        <taxon>Autobranchia</taxon>
        <taxon>Pteriomorphia</taxon>
        <taxon>Mytilida</taxon>
        <taxon>Mytiloidea</taxon>
        <taxon>Mytilidae</taxon>
        <taxon>Mytilinae</taxon>
        <taxon>Mytilus</taxon>
    </lineage>
</organism>
<name>A0A6J8CVA7_MYTCO</name>
<dbReference type="InterPro" id="IPR021893">
    <property type="entry name" value="ZMYM2-like_C"/>
</dbReference>
<dbReference type="PANTHER" id="PTHR46963:SF2">
    <property type="match status" value="1"/>
</dbReference>
<reference evidence="5 6" key="1">
    <citation type="submission" date="2020-06" db="EMBL/GenBank/DDBJ databases">
        <authorList>
            <person name="Li R."/>
            <person name="Bekaert M."/>
        </authorList>
    </citation>
    <scope>NUCLEOTIDE SEQUENCE [LARGE SCALE GENOMIC DNA]</scope>
    <source>
        <strain evidence="6">wild</strain>
    </source>
</reference>
<evidence type="ECO:0000313" key="5">
    <source>
        <dbReference type="EMBL" id="CAC5398944.1"/>
    </source>
</evidence>
<dbReference type="AlphaFoldDB" id="A0A6J8CVA7"/>
<protein>
    <recommendedName>
        <fullName evidence="4">ZMYM2-like/QRICH1 C-terminal domain-containing protein</fullName>
    </recommendedName>
</protein>
<evidence type="ECO:0000313" key="6">
    <source>
        <dbReference type="Proteomes" id="UP000507470"/>
    </source>
</evidence>
<keyword evidence="6" id="KW-1185">Reference proteome</keyword>
<keyword evidence="1" id="KW-1017">Isopeptide bond</keyword>
<proteinExistence type="predicted"/>
<dbReference type="InterPro" id="IPR042838">
    <property type="entry name" value="KIAA1958"/>
</dbReference>
<keyword evidence="3" id="KW-0832">Ubl conjugation</keyword>
<dbReference type="Pfam" id="PF12012">
    <property type="entry name" value="DUF3504"/>
    <property type="match status" value="1"/>
</dbReference>
<dbReference type="EMBL" id="CACVKT020005969">
    <property type="protein sequence ID" value="CAC5398944.1"/>
    <property type="molecule type" value="Genomic_DNA"/>
</dbReference>
<feature type="domain" description="ZMYM2-like/QRICH1 C-terminal" evidence="4">
    <location>
        <begin position="27"/>
        <end position="93"/>
    </location>
</feature>
<accession>A0A6J8CVA7</accession>
<dbReference type="OrthoDB" id="10002548at2759"/>
<dbReference type="Proteomes" id="UP000507470">
    <property type="component" value="Unassembled WGS sequence"/>
</dbReference>
<evidence type="ECO:0000256" key="1">
    <source>
        <dbReference type="ARBA" id="ARBA00022499"/>
    </source>
</evidence>
<sequence length="239" mass="27144">MQFTTDGHTVRVTKTRTCTNVRETRTLQTKMFADPGNARCPVEFHKQYIKHRPEDMLEDESHFYLGINRNIKDDIWYSRQPMGKNTLYNFVKDMCDVAGIQGRKTNDSACKTTSINSYSVASLEQQREMSIILSTVGTSMTAENNKRKSSEHDDKNMNEIVEMPDNDDAVLLSASQEAELNVVLKDITNFEKTVITDKPNLVQKSNEMPDIFHDNYKGKAVQMFTGAIITGNVTINFPA</sequence>
<keyword evidence="2" id="KW-0597">Phosphoprotein</keyword>
<gene>
    <name evidence="5" type="ORF">MCOR_33259</name>
</gene>
<evidence type="ECO:0000259" key="4">
    <source>
        <dbReference type="Pfam" id="PF12012"/>
    </source>
</evidence>
<evidence type="ECO:0000256" key="3">
    <source>
        <dbReference type="ARBA" id="ARBA00022843"/>
    </source>
</evidence>
<evidence type="ECO:0000256" key="2">
    <source>
        <dbReference type="ARBA" id="ARBA00022553"/>
    </source>
</evidence>